<dbReference type="AlphaFoldDB" id="A0A5R9FRN7"/>
<organism evidence="2 3">
    <name type="scientific">Streptomyces montanus</name>
    <dbReference type="NCBI Taxonomy" id="2580423"/>
    <lineage>
        <taxon>Bacteria</taxon>
        <taxon>Bacillati</taxon>
        <taxon>Actinomycetota</taxon>
        <taxon>Actinomycetes</taxon>
        <taxon>Kitasatosporales</taxon>
        <taxon>Streptomycetaceae</taxon>
        <taxon>Streptomyces</taxon>
    </lineage>
</organism>
<evidence type="ECO:0008006" key="4">
    <source>
        <dbReference type="Google" id="ProtNLM"/>
    </source>
</evidence>
<dbReference type="RefSeq" id="WP_138046490.1">
    <property type="nucleotide sequence ID" value="NZ_VBZC01000020.1"/>
</dbReference>
<feature type="region of interest" description="Disordered" evidence="1">
    <location>
        <begin position="93"/>
        <end position="192"/>
    </location>
</feature>
<dbReference type="Proteomes" id="UP000305906">
    <property type="component" value="Unassembled WGS sequence"/>
</dbReference>
<evidence type="ECO:0000313" key="2">
    <source>
        <dbReference type="EMBL" id="TLS44530.1"/>
    </source>
</evidence>
<sequence length="192" mass="20093">MNGQVGLAFASGYLMGRNHRMRLALTLAGVAAGKRLVSGQAPAGLGQVKSSELGKITHEVRSQLVSAGRTAAVSAASQRIDALSDRLEARATSLRAVPGADGEQKAEEEPDEKASQKAAPEKGKAERDKAQGEKAQGDKARDEEGEGRTKKPRAEARKAARSRTAPQKKSSDRPAAARKKTAAGGSARRSRG</sequence>
<proteinExistence type="predicted"/>
<name>A0A5R9FRN7_9ACTN</name>
<evidence type="ECO:0000313" key="3">
    <source>
        <dbReference type="Proteomes" id="UP000305906"/>
    </source>
</evidence>
<dbReference type="EMBL" id="VBZC01000020">
    <property type="protein sequence ID" value="TLS44530.1"/>
    <property type="molecule type" value="Genomic_DNA"/>
</dbReference>
<evidence type="ECO:0000256" key="1">
    <source>
        <dbReference type="SAM" id="MobiDB-lite"/>
    </source>
</evidence>
<accession>A0A5R9FRN7</accession>
<keyword evidence="3" id="KW-1185">Reference proteome</keyword>
<feature type="compositionally biased region" description="Basic and acidic residues" evidence="1">
    <location>
        <begin position="102"/>
        <end position="158"/>
    </location>
</feature>
<gene>
    <name evidence="2" type="ORF">FE633_19695</name>
</gene>
<comment type="caution">
    <text evidence="2">The sequence shown here is derived from an EMBL/GenBank/DDBJ whole genome shotgun (WGS) entry which is preliminary data.</text>
</comment>
<reference evidence="2 3" key="1">
    <citation type="submission" date="2019-05" db="EMBL/GenBank/DDBJ databases">
        <title>Streptomyces sp. NEAU-C151, a novel actinomycete isolated from soil.</title>
        <authorList>
            <person name="Han L."/>
            <person name="Jiang H."/>
        </authorList>
    </citation>
    <scope>NUCLEOTIDE SEQUENCE [LARGE SCALE GENOMIC DNA]</scope>
    <source>
        <strain evidence="2 3">NEAU-C151</strain>
    </source>
</reference>
<protein>
    <recommendedName>
        <fullName evidence="4">DNA primase</fullName>
    </recommendedName>
</protein>